<feature type="region of interest" description="Disordered" evidence="1">
    <location>
        <begin position="411"/>
        <end position="467"/>
    </location>
</feature>
<keyword evidence="4" id="KW-1185">Reference proteome</keyword>
<feature type="transmembrane region" description="Helical" evidence="2">
    <location>
        <begin position="383"/>
        <end position="401"/>
    </location>
</feature>
<dbReference type="InterPro" id="IPR045931">
    <property type="entry name" value="DUF6350"/>
</dbReference>
<evidence type="ECO:0000256" key="1">
    <source>
        <dbReference type="SAM" id="MobiDB-lite"/>
    </source>
</evidence>
<evidence type="ECO:0000313" key="4">
    <source>
        <dbReference type="Proteomes" id="UP001410795"/>
    </source>
</evidence>
<comment type="caution">
    <text evidence="3">The sequence shown here is derived from an EMBL/GenBank/DDBJ whole genome shotgun (WGS) entry which is preliminary data.</text>
</comment>
<keyword evidence="2" id="KW-1133">Transmembrane helix</keyword>
<keyword evidence="2" id="KW-0472">Membrane</keyword>
<feature type="transmembrane region" description="Helical" evidence="2">
    <location>
        <begin position="301"/>
        <end position="322"/>
    </location>
</feature>
<organism evidence="3 4">
    <name type="scientific">Microbacterium marinilacus</name>
    <dbReference type="NCBI Taxonomy" id="415209"/>
    <lineage>
        <taxon>Bacteria</taxon>
        <taxon>Bacillati</taxon>
        <taxon>Actinomycetota</taxon>
        <taxon>Actinomycetes</taxon>
        <taxon>Micrococcales</taxon>
        <taxon>Microbacteriaceae</taxon>
        <taxon>Microbacterium</taxon>
    </lineage>
</organism>
<feature type="transmembrane region" description="Helical" evidence="2">
    <location>
        <begin position="113"/>
        <end position="133"/>
    </location>
</feature>
<gene>
    <name evidence="3" type="ORF">GCM10022202_16280</name>
</gene>
<dbReference type="Pfam" id="PF19877">
    <property type="entry name" value="DUF6350"/>
    <property type="match status" value="1"/>
</dbReference>
<feature type="compositionally biased region" description="Acidic residues" evidence="1">
    <location>
        <begin position="419"/>
        <end position="434"/>
    </location>
</feature>
<sequence length="467" mass="47163">MHRLLVALLAALDAAVAAIVGLAAVLVPLLLLWVFTFGGVADWSALWPATARIWQLGNLVPLALTLDPDLLVEAGLPEQGGSFALSLAPLAFTVLVALFAGRSGRRAVGSGRWLTGVATGAVTTVVAASVVQLTAGNPVAVADPWLAILMPTLVYTVPMLIGAVTGAWIEGDEGPVDRVHDAVDRLPRVWRVLPALMMRGATMAVVGIVGFAALTIAAIVPLRGGSVIALYEATQVDLLGAILLTIGQLAYLPTLIGWAVAWIAGPGFAIGAGTGVTPVGTQLGVLPGVPALGLIPEHGSPLLLLAVLAPVVAGAIAGWGVRTAYRAEMQASGAASEPPVPRALLAVGIAVLAGAGAALIALLTSGSIGPERLAVTGPEPGSLALAVGIEVLVGAGILLLAPRGYEMRLDRFAPGRGEGDDEDDEGGDDAEAEADTPAPRGDDTRAPRGGARRPGGSAQRETGVSLD</sequence>
<feature type="transmembrane region" description="Helical" evidence="2">
    <location>
        <begin position="201"/>
        <end position="222"/>
    </location>
</feature>
<reference evidence="4" key="1">
    <citation type="journal article" date="2019" name="Int. J. Syst. Evol. Microbiol.">
        <title>The Global Catalogue of Microorganisms (GCM) 10K type strain sequencing project: providing services to taxonomists for standard genome sequencing and annotation.</title>
        <authorList>
            <consortium name="The Broad Institute Genomics Platform"/>
            <consortium name="The Broad Institute Genome Sequencing Center for Infectious Disease"/>
            <person name="Wu L."/>
            <person name="Ma J."/>
        </authorList>
    </citation>
    <scope>NUCLEOTIDE SEQUENCE [LARGE SCALE GENOMIC DNA]</scope>
    <source>
        <strain evidence="4">JCM 16546</strain>
    </source>
</reference>
<feature type="transmembrane region" description="Helical" evidence="2">
    <location>
        <begin position="83"/>
        <end position="101"/>
    </location>
</feature>
<protein>
    <recommendedName>
        <fullName evidence="5">Integral membrane protein</fullName>
    </recommendedName>
</protein>
<evidence type="ECO:0008006" key="5">
    <source>
        <dbReference type="Google" id="ProtNLM"/>
    </source>
</evidence>
<evidence type="ECO:0000313" key="3">
    <source>
        <dbReference type="EMBL" id="GAA3656738.1"/>
    </source>
</evidence>
<keyword evidence="2" id="KW-0812">Transmembrane</keyword>
<feature type="transmembrane region" description="Helical" evidence="2">
    <location>
        <begin position="145"/>
        <end position="169"/>
    </location>
</feature>
<accession>A0ABP7BCP6</accession>
<evidence type="ECO:0000256" key="2">
    <source>
        <dbReference type="SAM" id="Phobius"/>
    </source>
</evidence>
<feature type="transmembrane region" description="Helical" evidence="2">
    <location>
        <begin position="259"/>
        <end position="281"/>
    </location>
</feature>
<dbReference type="RefSeq" id="WP_221858635.1">
    <property type="nucleotide sequence ID" value="NZ_BAAAYV010000006.1"/>
</dbReference>
<dbReference type="EMBL" id="BAAAYV010000006">
    <property type="protein sequence ID" value="GAA3656738.1"/>
    <property type="molecule type" value="Genomic_DNA"/>
</dbReference>
<name>A0ABP7BCP6_9MICO</name>
<feature type="transmembrane region" description="Helical" evidence="2">
    <location>
        <begin position="343"/>
        <end position="363"/>
    </location>
</feature>
<feature type="transmembrane region" description="Helical" evidence="2">
    <location>
        <begin position="228"/>
        <end position="252"/>
    </location>
</feature>
<dbReference type="Proteomes" id="UP001410795">
    <property type="component" value="Unassembled WGS sequence"/>
</dbReference>
<proteinExistence type="predicted"/>